<comment type="caution">
    <text evidence="1">The sequence shown here is derived from an EMBL/GenBank/DDBJ whole genome shotgun (WGS) entry which is preliminary data.</text>
</comment>
<accession>A0ABU2NE49</accession>
<keyword evidence="2" id="KW-1185">Reference proteome</keyword>
<proteinExistence type="predicted"/>
<evidence type="ECO:0000313" key="1">
    <source>
        <dbReference type="EMBL" id="MDT0350904.1"/>
    </source>
</evidence>
<gene>
    <name evidence="1" type="ORF">RM445_15335</name>
</gene>
<dbReference type="Proteomes" id="UP001183202">
    <property type="component" value="Unassembled WGS sequence"/>
</dbReference>
<name>A0ABU2NE49_9PSEU</name>
<organism evidence="1 2">
    <name type="scientific">Pseudonocardia charpentierae</name>
    <dbReference type="NCBI Taxonomy" id="3075545"/>
    <lineage>
        <taxon>Bacteria</taxon>
        <taxon>Bacillati</taxon>
        <taxon>Actinomycetota</taxon>
        <taxon>Actinomycetes</taxon>
        <taxon>Pseudonocardiales</taxon>
        <taxon>Pseudonocardiaceae</taxon>
        <taxon>Pseudonocardia</taxon>
    </lineage>
</organism>
<reference evidence="2" key="1">
    <citation type="submission" date="2023-07" db="EMBL/GenBank/DDBJ databases">
        <title>30 novel species of actinomycetes from the DSMZ collection.</title>
        <authorList>
            <person name="Nouioui I."/>
        </authorList>
    </citation>
    <scope>NUCLEOTIDE SEQUENCE [LARGE SCALE GENOMIC DNA]</scope>
    <source>
        <strain evidence="2">DSM 45834</strain>
    </source>
</reference>
<dbReference type="EMBL" id="JAVREJ010000010">
    <property type="protein sequence ID" value="MDT0350904.1"/>
    <property type="molecule type" value="Genomic_DNA"/>
</dbReference>
<dbReference type="RefSeq" id="WP_311556955.1">
    <property type="nucleotide sequence ID" value="NZ_JAVREJ010000010.1"/>
</dbReference>
<protein>
    <submittedName>
        <fullName evidence="1">Uncharacterized protein</fullName>
    </submittedName>
</protein>
<evidence type="ECO:0000313" key="2">
    <source>
        <dbReference type="Proteomes" id="UP001183202"/>
    </source>
</evidence>
<sequence length="181" mass="19549">MLVGTCPGRPVRVGGTQVLRKGDEPVPLADGRTSLLVEGADPRDVHLVRVHVVGAAEQPHRKPGSGTVPVRCFRLDPAERLVLTVVAQRVLLRRPGATLLTSREAAEELDVIQPGVWVPRKVERLVKRVRERLAAQGVEALVPDPGSTGYDSAYRRNLIDALVDSGTLGAPDLRLLGLDED</sequence>